<accession>X1I1P2</accession>
<dbReference type="AlphaFoldDB" id="X1I1P2"/>
<keyword evidence="1" id="KW-0472">Membrane</keyword>
<feature type="non-terminal residue" evidence="2">
    <location>
        <position position="1"/>
    </location>
</feature>
<evidence type="ECO:0000313" key="2">
    <source>
        <dbReference type="EMBL" id="GAH76336.1"/>
    </source>
</evidence>
<sequence>VKPAEVQPKEAVTISVSIANIGGMEGSYTAVLKIKGVKEVEKRVTLAAGSTEMWLLLVDREEVGSYSVTVDGLSGSFAVVAPPAPPPPAPPEVKPPVVPPIKPAINWPVLGGVIGVVIAVGLLIFFVVRRRAYQALIHPNG</sequence>
<keyword evidence="1" id="KW-0812">Transmembrane</keyword>
<reference evidence="2" key="1">
    <citation type="journal article" date="2014" name="Front. Microbiol.">
        <title>High frequency of phylogenetically diverse reductive dehalogenase-homologous genes in deep subseafloor sedimentary metagenomes.</title>
        <authorList>
            <person name="Kawai M."/>
            <person name="Futagami T."/>
            <person name="Toyoda A."/>
            <person name="Takaki Y."/>
            <person name="Nishi S."/>
            <person name="Hori S."/>
            <person name="Arai W."/>
            <person name="Tsubouchi T."/>
            <person name="Morono Y."/>
            <person name="Uchiyama I."/>
            <person name="Ito T."/>
            <person name="Fujiyama A."/>
            <person name="Inagaki F."/>
            <person name="Takami H."/>
        </authorList>
    </citation>
    <scope>NUCLEOTIDE SEQUENCE</scope>
    <source>
        <strain evidence="2">Expedition CK06-06</strain>
    </source>
</reference>
<dbReference type="EMBL" id="BARU01044057">
    <property type="protein sequence ID" value="GAH76336.1"/>
    <property type="molecule type" value="Genomic_DNA"/>
</dbReference>
<dbReference type="InterPro" id="IPR013783">
    <property type="entry name" value="Ig-like_fold"/>
</dbReference>
<proteinExistence type="predicted"/>
<keyword evidence="1" id="KW-1133">Transmembrane helix</keyword>
<evidence type="ECO:0000256" key="1">
    <source>
        <dbReference type="SAM" id="Phobius"/>
    </source>
</evidence>
<organism evidence="2">
    <name type="scientific">marine sediment metagenome</name>
    <dbReference type="NCBI Taxonomy" id="412755"/>
    <lineage>
        <taxon>unclassified sequences</taxon>
        <taxon>metagenomes</taxon>
        <taxon>ecological metagenomes</taxon>
    </lineage>
</organism>
<name>X1I1P2_9ZZZZ</name>
<dbReference type="Gene3D" id="2.60.40.10">
    <property type="entry name" value="Immunoglobulins"/>
    <property type="match status" value="1"/>
</dbReference>
<evidence type="ECO:0008006" key="3">
    <source>
        <dbReference type="Google" id="ProtNLM"/>
    </source>
</evidence>
<gene>
    <name evidence="2" type="ORF">S03H2_67326</name>
</gene>
<protein>
    <recommendedName>
        <fullName evidence="3">CARDB domain-containing protein</fullName>
    </recommendedName>
</protein>
<feature type="transmembrane region" description="Helical" evidence="1">
    <location>
        <begin position="105"/>
        <end position="128"/>
    </location>
</feature>
<comment type="caution">
    <text evidence="2">The sequence shown here is derived from an EMBL/GenBank/DDBJ whole genome shotgun (WGS) entry which is preliminary data.</text>
</comment>